<proteinExistence type="predicted"/>
<name>A0A1I7XCV8_HETBA</name>
<dbReference type="Proteomes" id="UP000095283">
    <property type="component" value="Unplaced"/>
</dbReference>
<keyword evidence="1" id="KW-1185">Reference proteome</keyword>
<protein>
    <submittedName>
        <fullName evidence="2">NERD domain-containing protein</fullName>
    </submittedName>
</protein>
<accession>A0A1I7XCV8</accession>
<sequence length="84" mass="9588">MKDGLGEFEHNILSGELSVYRSESIDFMLNVRLSVALTPSGFMIETKTLSLINTMNPTKIKTIKTLISNYFKNQKNFWKKKVGT</sequence>
<evidence type="ECO:0000313" key="2">
    <source>
        <dbReference type="WBParaSite" id="Hba_15190"/>
    </source>
</evidence>
<dbReference type="WBParaSite" id="Hba_15190">
    <property type="protein sequence ID" value="Hba_15190"/>
    <property type="gene ID" value="Hba_15190"/>
</dbReference>
<organism evidence="1 2">
    <name type="scientific">Heterorhabditis bacteriophora</name>
    <name type="common">Entomopathogenic nematode worm</name>
    <dbReference type="NCBI Taxonomy" id="37862"/>
    <lineage>
        <taxon>Eukaryota</taxon>
        <taxon>Metazoa</taxon>
        <taxon>Ecdysozoa</taxon>
        <taxon>Nematoda</taxon>
        <taxon>Chromadorea</taxon>
        <taxon>Rhabditida</taxon>
        <taxon>Rhabditina</taxon>
        <taxon>Rhabditomorpha</taxon>
        <taxon>Strongyloidea</taxon>
        <taxon>Heterorhabditidae</taxon>
        <taxon>Heterorhabditis</taxon>
    </lineage>
</organism>
<reference evidence="2" key="1">
    <citation type="submission" date="2016-11" db="UniProtKB">
        <authorList>
            <consortium name="WormBaseParasite"/>
        </authorList>
    </citation>
    <scope>IDENTIFICATION</scope>
</reference>
<evidence type="ECO:0000313" key="1">
    <source>
        <dbReference type="Proteomes" id="UP000095283"/>
    </source>
</evidence>
<dbReference type="AlphaFoldDB" id="A0A1I7XCV8"/>